<dbReference type="Proteomes" id="UP000298180">
    <property type="component" value="Unassembled WGS sequence"/>
</dbReference>
<evidence type="ECO:0000313" key="6">
    <source>
        <dbReference type="EMBL" id="TFZ02758.1"/>
    </source>
</evidence>
<protein>
    <submittedName>
        <fullName evidence="6">Methylmalonyl Co-A mutase-associated GTPase MeaB</fullName>
    </submittedName>
</protein>
<accession>A0A4Z0BWX4</accession>
<keyword evidence="3" id="KW-0342">GTP-binding</keyword>
<dbReference type="SUPFAM" id="SSF52540">
    <property type="entry name" value="P-loop containing nucleoside triphosphate hydrolases"/>
    <property type="match status" value="1"/>
</dbReference>
<dbReference type="RefSeq" id="WP_135264282.1">
    <property type="nucleotide sequence ID" value="NZ_SMLM01000002.1"/>
</dbReference>
<keyword evidence="7" id="KW-1185">Reference proteome</keyword>
<organism evidence="6 7">
    <name type="scientific">Ramlibacter henchirensis</name>
    <dbReference type="NCBI Taxonomy" id="204072"/>
    <lineage>
        <taxon>Bacteria</taxon>
        <taxon>Pseudomonadati</taxon>
        <taxon>Pseudomonadota</taxon>
        <taxon>Betaproteobacteria</taxon>
        <taxon>Burkholderiales</taxon>
        <taxon>Comamonadaceae</taxon>
        <taxon>Ramlibacter</taxon>
    </lineage>
</organism>
<evidence type="ECO:0000259" key="5">
    <source>
        <dbReference type="SMART" id="SM00382"/>
    </source>
</evidence>
<dbReference type="InterPro" id="IPR027417">
    <property type="entry name" value="P-loop_NTPase"/>
</dbReference>
<dbReference type="SMART" id="SM00382">
    <property type="entry name" value="AAA"/>
    <property type="match status" value="1"/>
</dbReference>
<evidence type="ECO:0000313" key="7">
    <source>
        <dbReference type="Proteomes" id="UP000298180"/>
    </source>
</evidence>
<evidence type="ECO:0000256" key="4">
    <source>
        <dbReference type="ARBA" id="ARBA00023186"/>
    </source>
</evidence>
<dbReference type="GO" id="GO:0005525">
    <property type="term" value="F:GTP binding"/>
    <property type="evidence" value="ECO:0007669"/>
    <property type="project" value="UniProtKB-KW"/>
</dbReference>
<gene>
    <name evidence="6" type="ORF">EZ313_16055</name>
</gene>
<keyword evidence="1" id="KW-0547">Nucleotide-binding</keyword>
<dbReference type="PANTHER" id="PTHR43087:SF1">
    <property type="entry name" value="LAO_AO TRANSPORT SYSTEM ATPASE"/>
    <property type="match status" value="1"/>
</dbReference>
<dbReference type="InterPro" id="IPR052040">
    <property type="entry name" value="GTPase/Isobutyryl-CoA_mutase"/>
</dbReference>
<feature type="domain" description="AAA+ ATPase" evidence="5">
    <location>
        <begin position="38"/>
        <end position="254"/>
    </location>
</feature>
<sequence>MSKPPLDRHALGRRLSKLANASTADLVQLQRLEPCANPARRIGLTGPPGAGKSTLAGHLALHRGRDRRLGVLAVDPSSPKSGGAILGDRIRMDELAGSSEIYIRSIGSRSASDGLSDNLPEMLDVMDEFGFDEVLLETVGVGQAEYAARAQVDTLALVLLPESGDVVQAMKAGIMEMADIFVVNKSDLPAAQKMATDIQRISALSRRPEDAWRPPVLLVSSMKPETVSALSAAIDRHQAWLAESDRRAALLQARARYRLRRLIERRAADAVASLDAKTLEAPLEQQLEQALQEIRRLSTTH</sequence>
<evidence type="ECO:0000256" key="1">
    <source>
        <dbReference type="ARBA" id="ARBA00022741"/>
    </source>
</evidence>
<evidence type="ECO:0000256" key="2">
    <source>
        <dbReference type="ARBA" id="ARBA00022801"/>
    </source>
</evidence>
<dbReference type="EMBL" id="SMLM01000002">
    <property type="protein sequence ID" value="TFZ02758.1"/>
    <property type="molecule type" value="Genomic_DNA"/>
</dbReference>
<comment type="caution">
    <text evidence="6">The sequence shown here is derived from an EMBL/GenBank/DDBJ whole genome shotgun (WGS) entry which is preliminary data.</text>
</comment>
<reference evidence="6 7" key="1">
    <citation type="submission" date="2019-03" db="EMBL/GenBank/DDBJ databases">
        <title>Ramlibacter henchirensis DSM 14656, whole genome shotgun sequence.</title>
        <authorList>
            <person name="Zhang X."/>
            <person name="Feng G."/>
            <person name="Zhu H."/>
        </authorList>
    </citation>
    <scope>NUCLEOTIDE SEQUENCE [LARGE SCALE GENOMIC DNA]</scope>
    <source>
        <strain evidence="6 7">DSM 14656</strain>
    </source>
</reference>
<keyword evidence="4" id="KW-0143">Chaperone</keyword>
<proteinExistence type="predicted"/>
<dbReference type="Pfam" id="PF03308">
    <property type="entry name" value="MeaB"/>
    <property type="match status" value="1"/>
</dbReference>
<dbReference type="Gene3D" id="3.40.50.300">
    <property type="entry name" value="P-loop containing nucleotide triphosphate hydrolases"/>
    <property type="match status" value="1"/>
</dbReference>
<dbReference type="OrthoDB" id="9778292at2"/>
<dbReference type="GO" id="GO:0016787">
    <property type="term" value="F:hydrolase activity"/>
    <property type="evidence" value="ECO:0007669"/>
    <property type="project" value="UniProtKB-KW"/>
</dbReference>
<keyword evidence="2" id="KW-0378">Hydrolase</keyword>
<name>A0A4Z0BWX4_9BURK</name>
<dbReference type="AlphaFoldDB" id="A0A4Z0BWX4"/>
<dbReference type="InterPro" id="IPR003593">
    <property type="entry name" value="AAA+_ATPase"/>
</dbReference>
<dbReference type="PANTHER" id="PTHR43087">
    <property type="entry name" value="LYSINE/ARGININE/ORNITHINE TRANSPORT SYSTEM KINASE"/>
    <property type="match status" value="1"/>
</dbReference>
<evidence type="ECO:0000256" key="3">
    <source>
        <dbReference type="ARBA" id="ARBA00023134"/>
    </source>
</evidence>